<dbReference type="PRINTS" id="PR00463">
    <property type="entry name" value="EP450I"/>
</dbReference>
<sequence>MRLPYLDAVFHEALRIYPPITFLVNRTCTKRCRIGDIDFYPGVQIGIPVWNIHHDPYIWPEPEHFKPERFYMRKDYDPMSWLPFGTGPRNCFGMRFATAEYKTTIARLLLQFKIVADPEVKLTLQDTLGMLQVPYIRVKLQKR</sequence>
<gene>
    <name evidence="10" type="ORF">GPUH_LOCUS18783</name>
</gene>
<dbReference type="InterPro" id="IPR050476">
    <property type="entry name" value="Insect_CytP450_Detox"/>
</dbReference>
<reference evidence="12" key="1">
    <citation type="submission" date="2016-06" db="UniProtKB">
        <authorList>
            <consortium name="WormBaseParasite"/>
        </authorList>
    </citation>
    <scope>IDENTIFICATION</scope>
</reference>
<evidence type="ECO:0000256" key="3">
    <source>
        <dbReference type="ARBA" id="ARBA00022617"/>
    </source>
</evidence>
<dbReference type="GO" id="GO:0016705">
    <property type="term" value="F:oxidoreductase activity, acting on paired donors, with incorporation or reduction of molecular oxygen"/>
    <property type="evidence" value="ECO:0007669"/>
    <property type="project" value="InterPro"/>
</dbReference>
<dbReference type="InterPro" id="IPR017972">
    <property type="entry name" value="Cyt_P450_CS"/>
</dbReference>
<dbReference type="PANTHER" id="PTHR24292:SF102">
    <property type="entry name" value="CYTOCHROME P450 FAMILY-RELATED"/>
    <property type="match status" value="1"/>
</dbReference>
<organism evidence="12">
    <name type="scientific">Gongylonema pulchrum</name>
    <dbReference type="NCBI Taxonomy" id="637853"/>
    <lineage>
        <taxon>Eukaryota</taxon>
        <taxon>Metazoa</taxon>
        <taxon>Ecdysozoa</taxon>
        <taxon>Nematoda</taxon>
        <taxon>Chromadorea</taxon>
        <taxon>Rhabditida</taxon>
        <taxon>Spirurina</taxon>
        <taxon>Spiruromorpha</taxon>
        <taxon>Spiruroidea</taxon>
        <taxon>Gongylonematidae</taxon>
        <taxon>Gongylonema</taxon>
    </lineage>
</organism>
<dbReference type="InterPro" id="IPR036396">
    <property type="entry name" value="Cyt_P450_sf"/>
</dbReference>
<reference evidence="10 11" key="2">
    <citation type="submission" date="2018-11" db="EMBL/GenBank/DDBJ databases">
        <authorList>
            <consortium name="Pathogen Informatics"/>
        </authorList>
    </citation>
    <scope>NUCLEOTIDE SEQUENCE [LARGE SCALE GENOMIC DNA]</scope>
</reference>
<dbReference type="InterPro" id="IPR001128">
    <property type="entry name" value="Cyt_P450"/>
</dbReference>
<dbReference type="AlphaFoldDB" id="A0A183ECU3"/>
<proteinExistence type="inferred from homology"/>
<evidence type="ECO:0000256" key="9">
    <source>
        <dbReference type="RuleBase" id="RU000461"/>
    </source>
</evidence>
<dbReference type="PANTHER" id="PTHR24292">
    <property type="entry name" value="CYTOCHROME P450"/>
    <property type="match status" value="1"/>
</dbReference>
<comment type="cofactor">
    <cofactor evidence="1 8">
        <name>heme</name>
        <dbReference type="ChEBI" id="CHEBI:30413"/>
    </cofactor>
</comment>
<name>A0A183ECU3_9BILA</name>
<dbReference type="PROSITE" id="PS00086">
    <property type="entry name" value="CYTOCHROME_P450"/>
    <property type="match status" value="1"/>
</dbReference>
<keyword evidence="7 9" id="KW-0503">Monooxygenase</keyword>
<dbReference type="SUPFAM" id="SSF48264">
    <property type="entry name" value="Cytochrome P450"/>
    <property type="match status" value="1"/>
</dbReference>
<dbReference type="GO" id="GO:0020037">
    <property type="term" value="F:heme binding"/>
    <property type="evidence" value="ECO:0007669"/>
    <property type="project" value="InterPro"/>
</dbReference>
<evidence type="ECO:0000313" key="11">
    <source>
        <dbReference type="Proteomes" id="UP000271098"/>
    </source>
</evidence>
<evidence type="ECO:0000256" key="1">
    <source>
        <dbReference type="ARBA" id="ARBA00001971"/>
    </source>
</evidence>
<dbReference type="OrthoDB" id="2789670at2759"/>
<keyword evidence="11" id="KW-1185">Reference proteome</keyword>
<dbReference type="WBParaSite" id="GPUH_0001880901-mRNA-1">
    <property type="protein sequence ID" value="GPUH_0001880901-mRNA-1"/>
    <property type="gene ID" value="GPUH_0001880901"/>
</dbReference>
<evidence type="ECO:0000256" key="2">
    <source>
        <dbReference type="ARBA" id="ARBA00010617"/>
    </source>
</evidence>
<keyword evidence="3 8" id="KW-0349">Heme</keyword>
<dbReference type="EMBL" id="UYRT01087340">
    <property type="protein sequence ID" value="VDN32446.1"/>
    <property type="molecule type" value="Genomic_DNA"/>
</dbReference>
<evidence type="ECO:0000313" key="12">
    <source>
        <dbReference type="WBParaSite" id="GPUH_0001880901-mRNA-1"/>
    </source>
</evidence>
<evidence type="ECO:0000313" key="10">
    <source>
        <dbReference type="EMBL" id="VDN32446.1"/>
    </source>
</evidence>
<dbReference type="PRINTS" id="PR00385">
    <property type="entry name" value="P450"/>
</dbReference>
<accession>A0A183ECU3</accession>
<evidence type="ECO:0000256" key="8">
    <source>
        <dbReference type="PIRSR" id="PIRSR602401-1"/>
    </source>
</evidence>
<comment type="similarity">
    <text evidence="2 9">Belongs to the cytochrome P450 family.</text>
</comment>
<feature type="binding site" description="axial binding residue" evidence="8">
    <location>
        <position position="91"/>
    </location>
    <ligand>
        <name>heme</name>
        <dbReference type="ChEBI" id="CHEBI:30413"/>
    </ligand>
    <ligandPart>
        <name>Fe</name>
        <dbReference type="ChEBI" id="CHEBI:18248"/>
    </ligandPart>
</feature>
<evidence type="ECO:0000256" key="5">
    <source>
        <dbReference type="ARBA" id="ARBA00023002"/>
    </source>
</evidence>
<evidence type="ECO:0000256" key="4">
    <source>
        <dbReference type="ARBA" id="ARBA00022723"/>
    </source>
</evidence>
<dbReference type="Proteomes" id="UP000271098">
    <property type="component" value="Unassembled WGS sequence"/>
</dbReference>
<dbReference type="GO" id="GO:0005506">
    <property type="term" value="F:iron ion binding"/>
    <property type="evidence" value="ECO:0007669"/>
    <property type="project" value="InterPro"/>
</dbReference>
<evidence type="ECO:0000256" key="6">
    <source>
        <dbReference type="ARBA" id="ARBA00023004"/>
    </source>
</evidence>
<evidence type="ECO:0000256" key="7">
    <source>
        <dbReference type="ARBA" id="ARBA00023033"/>
    </source>
</evidence>
<dbReference type="Pfam" id="PF00067">
    <property type="entry name" value="p450"/>
    <property type="match status" value="1"/>
</dbReference>
<dbReference type="InterPro" id="IPR002401">
    <property type="entry name" value="Cyt_P450_E_grp-I"/>
</dbReference>
<keyword evidence="6 8" id="KW-0408">Iron</keyword>
<protein>
    <submittedName>
        <fullName evidence="12">Cytochrome P450</fullName>
    </submittedName>
</protein>
<dbReference type="GO" id="GO:0004497">
    <property type="term" value="F:monooxygenase activity"/>
    <property type="evidence" value="ECO:0007669"/>
    <property type="project" value="UniProtKB-KW"/>
</dbReference>
<keyword evidence="4 8" id="KW-0479">Metal-binding</keyword>
<dbReference type="Gene3D" id="1.10.630.10">
    <property type="entry name" value="Cytochrome P450"/>
    <property type="match status" value="1"/>
</dbReference>
<keyword evidence="5 9" id="KW-0560">Oxidoreductase</keyword>